<protein>
    <recommendedName>
        <fullName evidence="2">TNase-like domain-containing protein</fullName>
    </recommendedName>
</protein>
<dbReference type="Pfam" id="PF00565">
    <property type="entry name" value="SNase"/>
    <property type="match status" value="1"/>
</dbReference>
<dbReference type="EMBL" id="MN990729">
    <property type="protein sequence ID" value="QJR98199.1"/>
    <property type="molecule type" value="Genomic_DNA"/>
</dbReference>
<dbReference type="PANTHER" id="PTHR12302:SF26">
    <property type="entry name" value="BLR1266 PROTEIN"/>
    <property type="match status" value="1"/>
</dbReference>
<keyword evidence="1" id="KW-0472">Membrane</keyword>
<dbReference type="SUPFAM" id="SSF50199">
    <property type="entry name" value="Staphylococcal nuclease"/>
    <property type="match status" value="1"/>
</dbReference>
<proteinExistence type="predicted"/>
<accession>A0A6M4NN60</accession>
<feature type="transmembrane region" description="Helical" evidence="1">
    <location>
        <begin position="62"/>
        <end position="84"/>
    </location>
</feature>
<keyword evidence="1" id="KW-1133">Transmembrane helix</keyword>
<dbReference type="InterPro" id="IPR035437">
    <property type="entry name" value="SNase_OB-fold_sf"/>
</dbReference>
<sequence length="369" mass="40238">MLLLKKIFLGIAALVLIFAGGSGTQSSNILLQGGGFVGLIVGFVVLYIFGKLVWRAMGCLPSFLIIAGIVGFLLYAIGAFNGGVKNIIPNLQSFLGRNHSETGKISQQSGALQLVDEDSRPQAPVIGENFGDIQIPSQNLPPVNTELTEQSAGQIAAPVLQETQLPPPVEQQPVREPEKISEGGIMGFVNNLLGGSESSNTVSQPSNFNPNDYPAVYGTVQVVSADTLLMRNHYIHLYGIDGPELSQTCANSRGSAYACGKQAARWLQGWILDNEIECHVLKQDSKNNVIATCAYGQYDIGAALVSAGWAVTLPGNSIYQPYELQAQKAQRGMWQGQFYKPWDWRKIQSKKPKIKIIKPKTQKRLWDYM</sequence>
<dbReference type="AlphaFoldDB" id="A0A6M4NN60"/>
<gene>
    <name evidence="3" type="ORF">PlAlph_2030</name>
</gene>
<dbReference type="InterPro" id="IPR016071">
    <property type="entry name" value="Staphylococal_nuclease_OB-fold"/>
</dbReference>
<feature type="domain" description="TNase-like" evidence="2">
    <location>
        <begin position="213"/>
        <end position="336"/>
    </location>
</feature>
<keyword evidence="1" id="KW-0812">Transmembrane</keyword>
<evidence type="ECO:0000313" key="3">
    <source>
        <dbReference type="EMBL" id="QJR98199.1"/>
    </source>
</evidence>
<dbReference type="PANTHER" id="PTHR12302">
    <property type="entry name" value="EBNA2 BINDING PROTEIN P100"/>
    <property type="match status" value="1"/>
</dbReference>
<evidence type="ECO:0000259" key="2">
    <source>
        <dbReference type="SMART" id="SM00318"/>
    </source>
</evidence>
<feature type="transmembrane region" description="Helical" evidence="1">
    <location>
        <begin position="33"/>
        <end position="50"/>
    </location>
</feature>
<name>A0A6M4NN60_9PROT</name>
<dbReference type="Gene3D" id="2.40.50.90">
    <property type="match status" value="1"/>
</dbReference>
<reference evidence="3" key="1">
    <citation type="submission" date="2020-01" db="EMBL/GenBank/DDBJ databases">
        <title>Gastrointestinal microbiota of LL stock colony Peromyscus leucopus.</title>
        <authorList>
            <person name="Milovic A."/>
            <person name="Bassam K."/>
            <person name="Keay E."/>
            <person name="Barbour A.G."/>
        </authorList>
    </citation>
    <scope>NUCLEOTIDE SEQUENCE</scope>
    <source>
        <strain evidence="3">LL90</strain>
    </source>
</reference>
<organism evidence="3">
    <name type="scientific">uncultured Alphaproteobacteria bacterium</name>
    <dbReference type="NCBI Taxonomy" id="91750"/>
    <lineage>
        <taxon>Bacteria</taxon>
        <taxon>Pseudomonadati</taxon>
        <taxon>Pseudomonadota</taxon>
        <taxon>Alphaproteobacteria</taxon>
        <taxon>environmental samples</taxon>
    </lineage>
</organism>
<evidence type="ECO:0000256" key="1">
    <source>
        <dbReference type="SAM" id="Phobius"/>
    </source>
</evidence>
<dbReference type="SMART" id="SM00318">
    <property type="entry name" value="SNc"/>
    <property type="match status" value="1"/>
</dbReference>